<dbReference type="RefSeq" id="WP_224191435.1">
    <property type="nucleotide sequence ID" value="NZ_JAIRAU010000008.1"/>
</dbReference>
<feature type="region of interest" description="Disordered" evidence="1">
    <location>
        <begin position="602"/>
        <end position="626"/>
    </location>
</feature>
<dbReference type="EMBL" id="JAIRAU010000008">
    <property type="protein sequence ID" value="MBZ5709663.1"/>
    <property type="molecule type" value="Genomic_DNA"/>
</dbReference>
<accession>A0ABS7TN54</accession>
<evidence type="ECO:0000313" key="2">
    <source>
        <dbReference type="EMBL" id="MBZ5709663.1"/>
    </source>
</evidence>
<organism evidence="2 3">
    <name type="scientific">Nannocystis pusilla</name>
    <dbReference type="NCBI Taxonomy" id="889268"/>
    <lineage>
        <taxon>Bacteria</taxon>
        <taxon>Pseudomonadati</taxon>
        <taxon>Myxococcota</taxon>
        <taxon>Polyangia</taxon>
        <taxon>Nannocystales</taxon>
        <taxon>Nannocystaceae</taxon>
        <taxon>Nannocystis</taxon>
    </lineage>
</organism>
<name>A0ABS7TN54_9BACT</name>
<feature type="region of interest" description="Disordered" evidence="1">
    <location>
        <begin position="698"/>
        <end position="736"/>
    </location>
</feature>
<evidence type="ECO:0000313" key="3">
    <source>
        <dbReference type="Proteomes" id="UP001139031"/>
    </source>
</evidence>
<feature type="compositionally biased region" description="Low complexity" evidence="1">
    <location>
        <begin position="699"/>
        <end position="709"/>
    </location>
</feature>
<dbReference type="InterPro" id="IPR021944">
    <property type="entry name" value="DUF3560"/>
</dbReference>
<dbReference type="Proteomes" id="UP001139031">
    <property type="component" value="Unassembled WGS sequence"/>
</dbReference>
<feature type="region of interest" description="Disordered" evidence="1">
    <location>
        <begin position="639"/>
        <end position="678"/>
    </location>
</feature>
<protein>
    <submittedName>
        <fullName evidence="2">DUF3560 domain-containing protein</fullName>
    </submittedName>
</protein>
<dbReference type="Pfam" id="PF12083">
    <property type="entry name" value="DUF3560"/>
    <property type="match status" value="1"/>
</dbReference>
<proteinExistence type="predicted"/>
<keyword evidence="3" id="KW-1185">Reference proteome</keyword>
<feature type="compositionally biased region" description="Acidic residues" evidence="1">
    <location>
        <begin position="644"/>
        <end position="669"/>
    </location>
</feature>
<reference evidence="2" key="1">
    <citation type="submission" date="2021-08" db="EMBL/GenBank/DDBJ databases">
        <authorList>
            <person name="Stevens D.C."/>
        </authorList>
    </citation>
    <scope>NUCLEOTIDE SEQUENCE</scope>
    <source>
        <strain evidence="2">DSM 53165</strain>
    </source>
</reference>
<gene>
    <name evidence="2" type="ORF">K7C98_10350</name>
</gene>
<sequence length="959" mass="107154">MNVHVELQRRIDAFYAAVPPDTPRELADAFVAKQRAVWLAKLTTAHAAPCEARPVAPPAEPSPDDLQRDVLEVVYDLLDIRPHGQVEIAKAVRAKGLKVGPEVLRRWLYGDPYIRYDDRGDEFHIIPRSSEGTAPPSWVDRVIYNDRNGRREVLFCTGCRADVPIDSDWATIRHRPLCPNGPLQFAAHKLPRIEKLLEDLNGRARRLGVGGGLSLRVVREFRYPVHVGKHPHGDPGYDCTPTRRPSHWEDLPHVEVQLDGEVPKVPGWKVLGVLEHTAEEDLEAGVDTGVIVREAPGETVPARYRSAGPDCEHCQVRRRRKDTVILQDKDGNVKQVGRSCLADYTGSSDAESRIKAFLAWQEHWGQIRELMDDHGLDEQWAMDAPSRVLSLARFLAWVARCVHSDGFVSAKAEGQRSSSSNCALAAHEASKQPDADRTAPEPEYLAQGEEARAWARENLVVGDDKSTFDHNLAVIVKRDYVDFRTARMAVWIFQKWRQAKFPRTFEQNRSEWRPESVGEKVTMRLAVKRVHPEASESQYGPRDLYVLADDAGREVVLFTAAANGPDEGDVVELKAEILKHDSYRGRKQTLIAKRSRGWTIVERGKTERPASAEPASAEPAELDGGDIRDEHAVQEPAADGFDHADEDDPTDEEGAAVEDAEGELDEPDDATSAASVRPAWTGRADYAERRQARVSGLEAAARGRAAQADRLTRESSEGLPDNGQPILVGHHSEGRHRRMIERSHTKMRKSIELADEAENLQRRANAAAKNRAISSDDPDAIEKIRAKIDHLEESSAQWKTINRAVRSKDPHSSLAALGVSPRRIDELLKPDFAGRVGIPDYQLSNTRAEIRRLKERLTELEQAATTAAPEPVEIDGAEARWETEENRIIVELPPGTAARPLTRDEKRRRSEIMRHWGFVWSDSRGAYVRKANQHAWRAAIEAMKSLAKSAVESITPASS</sequence>
<evidence type="ECO:0000256" key="1">
    <source>
        <dbReference type="SAM" id="MobiDB-lite"/>
    </source>
</evidence>
<comment type="caution">
    <text evidence="2">The sequence shown here is derived from an EMBL/GenBank/DDBJ whole genome shotgun (WGS) entry which is preliminary data.</text>
</comment>